<evidence type="ECO:0000256" key="1">
    <source>
        <dbReference type="SAM" id="MobiDB-lite"/>
    </source>
</evidence>
<name>A0ABW0SFH4_9RHOB</name>
<comment type="caution">
    <text evidence="3">The sequence shown here is derived from an EMBL/GenBank/DDBJ whole genome shotgun (WGS) entry which is preliminary data.</text>
</comment>
<sequence length="124" mass="13982">MPGMAQTFANALQETEESRDPEPLVRLFAEDAELRNLAIAHQGIDGARQFWETYLHQFESIRSEFSHLIESEGQAALVWTSDGTMKDGRPISYRGVSVIEFAEGKVRRFETIYDSAAFVRPEAG</sequence>
<evidence type="ECO:0000259" key="2">
    <source>
        <dbReference type="Pfam" id="PF12680"/>
    </source>
</evidence>
<dbReference type="RefSeq" id="WP_209842449.1">
    <property type="nucleotide sequence ID" value="NZ_JAGGJP010000016.1"/>
</dbReference>
<gene>
    <name evidence="3" type="ORF">ACFPOC_14670</name>
</gene>
<evidence type="ECO:0000313" key="3">
    <source>
        <dbReference type="EMBL" id="MFC5567654.1"/>
    </source>
</evidence>
<proteinExistence type="predicted"/>
<organism evidence="3 4">
    <name type="scientific">Rubellimicrobium aerolatum</name>
    <dbReference type="NCBI Taxonomy" id="490979"/>
    <lineage>
        <taxon>Bacteria</taxon>
        <taxon>Pseudomonadati</taxon>
        <taxon>Pseudomonadota</taxon>
        <taxon>Alphaproteobacteria</taxon>
        <taxon>Rhodobacterales</taxon>
        <taxon>Roseobacteraceae</taxon>
        <taxon>Rubellimicrobium</taxon>
    </lineage>
</organism>
<dbReference type="SUPFAM" id="SSF54427">
    <property type="entry name" value="NTF2-like"/>
    <property type="match status" value="1"/>
</dbReference>
<dbReference type="Gene3D" id="3.10.450.50">
    <property type="match status" value="1"/>
</dbReference>
<protein>
    <submittedName>
        <fullName evidence="3">Nuclear transport factor 2 family protein</fullName>
    </submittedName>
</protein>
<dbReference type="Pfam" id="PF12680">
    <property type="entry name" value="SnoaL_2"/>
    <property type="match status" value="1"/>
</dbReference>
<dbReference type="Proteomes" id="UP001596056">
    <property type="component" value="Unassembled WGS sequence"/>
</dbReference>
<dbReference type="InterPro" id="IPR032710">
    <property type="entry name" value="NTF2-like_dom_sf"/>
</dbReference>
<feature type="region of interest" description="Disordered" evidence="1">
    <location>
        <begin position="1"/>
        <end position="20"/>
    </location>
</feature>
<feature type="domain" description="SnoaL-like" evidence="2">
    <location>
        <begin position="14"/>
        <end position="108"/>
    </location>
</feature>
<reference evidence="4" key="1">
    <citation type="journal article" date="2019" name="Int. J. Syst. Evol. Microbiol.">
        <title>The Global Catalogue of Microorganisms (GCM) 10K type strain sequencing project: providing services to taxonomists for standard genome sequencing and annotation.</title>
        <authorList>
            <consortium name="The Broad Institute Genomics Platform"/>
            <consortium name="The Broad Institute Genome Sequencing Center for Infectious Disease"/>
            <person name="Wu L."/>
            <person name="Ma J."/>
        </authorList>
    </citation>
    <scope>NUCLEOTIDE SEQUENCE [LARGE SCALE GENOMIC DNA]</scope>
    <source>
        <strain evidence="4">KACC 11588</strain>
    </source>
</reference>
<evidence type="ECO:0000313" key="4">
    <source>
        <dbReference type="Proteomes" id="UP001596056"/>
    </source>
</evidence>
<keyword evidence="4" id="KW-1185">Reference proteome</keyword>
<dbReference type="InterPro" id="IPR037401">
    <property type="entry name" value="SnoaL-like"/>
</dbReference>
<accession>A0ABW0SFH4</accession>
<dbReference type="EMBL" id="JBHSNA010000017">
    <property type="protein sequence ID" value="MFC5567654.1"/>
    <property type="molecule type" value="Genomic_DNA"/>
</dbReference>